<reference evidence="3" key="1">
    <citation type="submission" date="2019-07" db="EMBL/GenBank/DDBJ databases">
        <title>Shewanella sp. YLB-08 draft genomic sequence.</title>
        <authorList>
            <person name="Yu L."/>
        </authorList>
    </citation>
    <scope>NUCLEOTIDE SEQUENCE [LARGE SCALE GENOMIC DNA]</scope>
    <source>
        <strain evidence="3">JCM 20706</strain>
    </source>
</reference>
<comment type="caution">
    <text evidence="2">The sequence shown here is derived from an EMBL/GenBank/DDBJ whole genome shotgun (WGS) entry which is preliminary data.</text>
</comment>
<keyword evidence="3" id="KW-1185">Reference proteome</keyword>
<proteinExistence type="predicted"/>
<organism evidence="2 3">
    <name type="scientific">Shewanella hanedai</name>
    <name type="common">Alteromonas hanedai</name>
    <dbReference type="NCBI Taxonomy" id="25"/>
    <lineage>
        <taxon>Bacteria</taxon>
        <taxon>Pseudomonadati</taxon>
        <taxon>Pseudomonadota</taxon>
        <taxon>Gammaproteobacteria</taxon>
        <taxon>Alteromonadales</taxon>
        <taxon>Shewanellaceae</taxon>
        <taxon>Shewanella</taxon>
    </lineage>
</organism>
<dbReference type="SUPFAM" id="SSF55729">
    <property type="entry name" value="Acyl-CoA N-acyltransferases (Nat)"/>
    <property type="match status" value="1"/>
</dbReference>
<dbReference type="InterPro" id="IPR016181">
    <property type="entry name" value="Acyl_CoA_acyltransferase"/>
</dbReference>
<accession>A0A553JR57</accession>
<dbReference type="Gene3D" id="3.40.630.30">
    <property type="match status" value="1"/>
</dbReference>
<name>A0A553JR57_SHEHA</name>
<dbReference type="InterPro" id="IPR000182">
    <property type="entry name" value="GNAT_dom"/>
</dbReference>
<evidence type="ECO:0000313" key="3">
    <source>
        <dbReference type="Proteomes" id="UP000318126"/>
    </source>
</evidence>
<dbReference type="InterPro" id="IPR051531">
    <property type="entry name" value="N-acetyltransferase"/>
</dbReference>
<dbReference type="GO" id="GO:0016747">
    <property type="term" value="F:acyltransferase activity, transferring groups other than amino-acyl groups"/>
    <property type="evidence" value="ECO:0007669"/>
    <property type="project" value="InterPro"/>
</dbReference>
<protein>
    <submittedName>
        <fullName evidence="2">GNAT family N-acetyltransferase</fullName>
    </submittedName>
</protein>
<dbReference type="PROSITE" id="PS51186">
    <property type="entry name" value="GNAT"/>
    <property type="match status" value="1"/>
</dbReference>
<dbReference type="RefSeq" id="WP_143563968.1">
    <property type="nucleotide sequence ID" value="NZ_BMPL01000020.1"/>
</dbReference>
<dbReference type="PANTHER" id="PTHR43792">
    <property type="entry name" value="GNAT FAMILY, PUTATIVE (AFU_ORTHOLOGUE AFUA_3G00765)-RELATED-RELATED"/>
    <property type="match status" value="1"/>
</dbReference>
<feature type="domain" description="N-acetyltransferase" evidence="1">
    <location>
        <begin position="10"/>
        <end position="170"/>
    </location>
</feature>
<dbReference type="AlphaFoldDB" id="A0A553JR57"/>
<keyword evidence="2" id="KW-0808">Transferase</keyword>
<dbReference type="EMBL" id="VKGK01000007">
    <property type="protein sequence ID" value="TRY14861.1"/>
    <property type="molecule type" value="Genomic_DNA"/>
</dbReference>
<dbReference type="Proteomes" id="UP000318126">
    <property type="component" value="Unassembled WGS sequence"/>
</dbReference>
<gene>
    <name evidence="2" type="ORF">FN961_07665</name>
</gene>
<dbReference type="CDD" id="cd04301">
    <property type="entry name" value="NAT_SF"/>
    <property type="match status" value="1"/>
</dbReference>
<dbReference type="PANTHER" id="PTHR43792:SF1">
    <property type="entry name" value="N-ACETYLTRANSFERASE DOMAIN-CONTAINING PROTEIN"/>
    <property type="match status" value="1"/>
</dbReference>
<sequence length="171" mass="19572">MKIITETERLIIREFNLGDVQAVLHFNTPEEVNRFTGDAGLCESLIDAENIITDIWLKEYQAHGFARWAIVLKETNTVIGFCGFKKETRIDGVDIGYRLHPDYWGKGYATEANQACIEYAKKNMDLNHVLGDVVHENTASANVLKKLGMGFQSQYQEMGFEVDRYEIFLKD</sequence>
<dbReference type="Pfam" id="PF13302">
    <property type="entry name" value="Acetyltransf_3"/>
    <property type="match status" value="1"/>
</dbReference>
<evidence type="ECO:0000259" key="1">
    <source>
        <dbReference type="PROSITE" id="PS51186"/>
    </source>
</evidence>
<evidence type="ECO:0000313" key="2">
    <source>
        <dbReference type="EMBL" id="TRY14861.1"/>
    </source>
</evidence>
<dbReference type="OrthoDB" id="9801656at2"/>